<name>A0A8S5SJH6_9CAUD</name>
<accession>A0A8S5SJH6</accession>
<protein>
    <submittedName>
        <fullName evidence="1">Uncharacterized protein</fullName>
    </submittedName>
</protein>
<organism evidence="1">
    <name type="scientific">Siphoviridae sp. ctFPV4</name>
    <dbReference type="NCBI Taxonomy" id="2827819"/>
    <lineage>
        <taxon>Viruses</taxon>
        <taxon>Duplodnaviria</taxon>
        <taxon>Heunggongvirae</taxon>
        <taxon>Uroviricota</taxon>
        <taxon>Caudoviricetes</taxon>
    </lineage>
</organism>
<sequence length="171" mass="18697">MLSLIDAILSTDWIQLGRNLVDSIIDGIARAWDALVSWFNGLWNSLFGGRTVNVGVSGGVNGSHAAGLEYVPFDGYIAELHKGEMVVPARAAEDYRAGRFGDFNRSIAEEFALDVNYNIPHMSNMGGDITAGISGNFAGQTRIEVPLYLEGREIARASAWYVGEQLAWEER</sequence>
<dbReference type="EMBL" id="BK032609">
    <property type="protein sequence ID" value="DAF51088.1"/>
    <property type="molecule type" value="Genomic_DNA"/>
</dbReference>
<reference evidence="1" key="1">
    <citation type="journal article" date="2021" name="Proc. Natl. Acad. Sci. U.S.A.">
        <title>A Catalog of Tens of Thousands of Viruses from Human Metagenomes Reveals Hidden Associations with Chronic Diseases.</title>
        <authorList>
            <person name="Tisza M.J."/>
            <person name="Buck C.B."/>
        </authorList>
    </citation>
    <scope>NUCLEOTIDE SEQUENCE</scope>
    <source>
        <strain evidence="1">CtFPV4</strain>
    </source>
</reference>
<proteinExistence type="predicted"/>
<evidence type="ECO:0000313" key="1">
    <source>
        <dbReference type="EMBL" id="DAF51088.1"/>
    </source>
</evidence>